<evidence type="ECO:0008006" key="3">
    <source>
        <dbReference type="Google" id="ProtNLM"/>
    </source>
</evidence>
<accession>A0A369NFI7</accession>
<dbReference type="EMBL" id="PPTY01000001">
    <property type="protein sequence ID" value="RDB89250.1"/>
    <property type="molecule type" value="Genomic_DNA"/>
</dbReference>
<sequence>MKRTNPDVITVGSAIAYLMEYAGTVPEVEEICVEKNHLGWIKSGATIEYTQSSATYKDDLGRKSKTIITEDGATVALGIITWNGGTLDKLASTARVTTVGNKRIVKIGGIGNDNGKSYVLCLHHVDKVDGDCWYVIVGKNTAGFSLAYKPDAETTVNPTFTAETMDAEGTLIKYIEEIVAAEG</sequence>
<protein>
    <recommendedName>
        <fullName evidence="3">Phage tail protein</fullName>
    </recommendedName>
</protein>
<organism evidence="1 2">
    <name type="scientific">Eggerthella lenta</name>
    <name type="common">Eubacterium lentum</name>
    <dbReference type="NCBI Taxonomy" id="84112"/>
    <lineage>
        <taxon>Bacteria</taxon>
        <taxon>Bacillati</taxon>
        <taxon>Actinomycetota</taxon>
        <taxon>Coriobacteriia</taxon>
        <taxon>Eggerthellales</taxon>
        <taxon>Eggerthellaceae</taxon>
        <taxon>Eggerthella</taxon>
    </lineage>
</organism>
<dbReference type="AlphaFoldDB" id="A0A369NFI7"/>
<proteinExistence type="predicted"/>
<evidence type="ECO:0000313" key="2">
    <source>
        <dbReference type="Proteomes" id="UP000253857"/>
    </source>
</evidence>
<comment type="caution">
    <text evidence="1">The sequence shown here is derived from an EMBL/GenBank/DDBJ whole genome shotgun (WGS) entry which is preliminary data.</text>
</comment>
<evidence type="ECO:0000313" key="1">
    <source>
        <dbReference type="EMBL" id="RDB89250.1"/>
    </source>
</evidence>
<name>A0A369NFI7_EGGLN</name>
<gene>
    <name evidence="1" type="ORF">C1871_00775</name>
</gene>
<reference evidence="1 2" key="1">
    <citation type="journal article" date="2018" name="Elife">
        <title>Discovery and characterization of a prevalent human gut bacterial enzyme sufficient for the inactivation of a family of plant toxins.</title>
        <authorList>
            <person name="Koppel N."/>
            <person name="Bisanz J.E."/>
            <person name="Pandelia M.E."/>
            <person name="Turnbaugh P.J."/>
            <person name="Balskus E.P."/>
        </authorList>
    </citation>
    <scope>NUCLEOTIDE SEQUENCE [LARGE SCALE GENOMIC DNA]</scope>
    <source>
        <strain evidence="1 2">FAA1-1-60AUCSF</strain>
    </source>
</reference>
<dbReference type="Proteomes" id="UP000253857">
    <property type="component" value="Unassembled WGS sequence"/>
</dbReference>